<comment type="similarity">
    <text evidence="2">Belongs to the SusD family.</text>
</comment>
<name>A0ABR7WWD8_9SPHI</name>
<dbReference type="Pfam" id="PF07980">
    <property type="entry name" value="SusD_RagB"/>
    <property type="match status" value="1"/>
</dbReference>
<comment type="caution">
    <text evidence="9">The sequence shown here is derived from an EMBL/GenBank/DDBJ whole genome shotgun (WGS) entry which is preliminary data.</text>
</comment>
<evidence type="ECO:0000256" key="4">
    <source>
        <dbReference type="ARBA" id="ARBA00023136"/>
    </source>
</evidence>
<keyword evidence="6" id="KW-1133">Transmembrane helix</keyword>
<sequence length="509" mass="56391">MATAIQVAIQRLNNTVLVFVSDFNQKDMKKIFTYLIICFIAVVFFACNKDLSAPPKNAKVEGNTIIDQSTAQIALNGVYYNFAFATATTTGWQMHEVFPASLAGYIHFGFGNSPSDLNQNSIFAANPNYWLESYQTINAANGLIKGVNDLADGKFTANRKAEMIAEAHFLRAYSHFKILNYYGEWYKPDSKLGIVLRDEPSVLSAIPKARSSVKDSYAFIISDLDDAIANAPVTNPVYYATKWAAMAMKIRVLICRGGTGDYASVISLANTIIQSSPYVLEAKQEDVFHTKGLASKEVILGIQPQALQVSYPYNKSRQYYPLASNLWTASQALRDIYANDPRLTWMIGTPTPYIAYSPGTSYFMKYILQGGTPNTLSESDYALRLTEVYLLEAEALVRSGGDMATVKMLVHTIQSKAGITATVNNTNYLAVESANTADLMLMEIYKETVRSLIGEDGAEWNALLRLPLATVQQIKPTITSQNLYIFPVPPSEFLYNPLFGDQNPGYIKN</sequence>
<keyword evidence="10" id="KW-1185">Reference proteome</keyword>
<feature type="transmembrane region" description="Helical" evidence="6">
    <location>
        <begin position="31"/>
        <end position="47"/>
    </location>
</feature>
<evidence type="ECO:0000256" key="2">
    <source>
        <dbReference type="ARBA" id="ARBA00006275"/>
    </source>
</evidence>
<dbReference type="SUPFAM" id="SSF48452">
    <property type="entry name" value="TPR-like"/>
    <property type="match status" value="1"/>
</dbReference>
<keyword evidence="6" id="KW-0812">Transmembrane</keyword>
<keyword evidence="3" id="KW-0732">Signal</keyword>
<evidence type="ECO:0000256" key="1">
    <source>
        <dbReference type="ARBA" id="ARBA00004442"/>
    </source>
</evidence>
<feature type="domain" description="RagB/SusD" evidence="7">
    <location>
        <begin position="355"/>
        <end position="456"/>
    </location>
</feature>
<dbReference type="Proteomes" id="UP000606600">
    <property type="component" value="Unassembled WGS sequence"/>
</dbReference>
<keyword evidence="5" id="KW-0998">Cell outer membrane</keyword>
<dbReference type="EMBL" id="JACWMY010000013">
    <property type="protein sequence ID" value="MBD1366595.1"/>
    <property type="molecule type" value="Genomic_DNA"/>
</dbReference>
<evidence type="ECO:0000256" key="5">
    <source>
        <dbReference type="ARBA" id="ARBA00023237"/>
    </source>
</evidence>
<dbReference type="RefSeq" id="WP_191191233.1">
    <property type="nucleotide sequence ID" value="NZ_JACWMY010000013.1"/>
</dbReference>
<protein>
    <submittedName>
        <fullName evidence="9">RagB/SusD family nutrient uptake outer membrane protein</fullName>
    </submittedName>
</protein>
<evidence type="ECO:0000313" key="10">
    <source>
        <dbReference type="Proteomes" id="UP000606600"/>
    </source>
</evidence>
<reference evidence="9 10" key="1">
    <citation type="submission" date="2020-09" db="EMBL/GenBank/DDBJ databases">
        <title>Novel species of Mucilaginibacter isolated from a glacier on the Tibetan Plateau.</title>
        <authorList>
            <person name="Liu Q."/>
            <person name="Xin Y.-H."/>
        </authorList>
    </citation>
    <scope>NUCLEOTIDE SEQUENCE [LARGE SCALE GENOMIC DNA]</scope>
    <source>
        <strain evidence="9 10">ZT4R22</strain>
    </source>
</reference>
<accession>A0ABR7WWD8</accession>
<evidence type="ECO:0000259" key="8">
    <source>
        <dbReference type="Pfam" id="PF14322"/>
    </source>
</evidence>
<dbReference type="InterPro" id="IPR012944">
    <property type="entry name" value="SusD_RagB_dom"/>
</dbReference>
<dbReference type="InterPro" id="IPR011990">
    <property type="entry name" value="TPR-like_helical_dom_sf"/>
</dbReference>
<evidence type="ECO:0000256" key="6">
    <source>
        <dbReference type="SAM" id="Phobius"/>
    </source>
</evidence>
<comment type="subcellular location">
    <subcellularLocation>
        <location evidence="1">Cell outer membrane</location>
    </subcellularLocation>
</comment>
<organism evidence="9 10">
    <name type="scientific">Mucilaginibacter pankratovii</name>
    <dbReference type="NCBI Taxonomy" id="2772110"/>
    <lineage>
        <taxon>Bacteria</taxon>
        <taxon>Pseudomonadati</taxon>
        <taxon>Bacteroidota</taxon>
        <taxon>Sphingobacteriia</taxon>
        <taxon>Sphingobacteriales</taxon>
        <taxon>Sphingobacteriaceae</taxon>
        <taxon>Mucilaginibacter</taxon>
    </lineage>
</organism>
<evidence type="ECO:0000256" key="3">
    <source>
        <dbReference type="ARBA" id="ARBA00022729"/>
    </source>
</evidence>
<evidence type="ECO:0000313" key="9">
    <source>
        <dbReference type="EMBL" id="MBD1366595.1"/>
    </source>
</evidence>
<keyword evidence="4 6" id="KW-0472">Membrane</keyword>
<proteinExistence type="inferred from homology"/>
<dbReference type="Pfam" id="PF14322">
    <property type="entry name" value="SusD-like_3"/>
    <property type="match status" value="1"/>
</dbReference>
<evidence type="ECO:0000259" key="7">
    <source>
        <dbReference type="Pfam" id="PF07980"/>
    </source>
</evidence>
<dbReference type="InterPro" id="IPR033985">
    <property type="entry name" value="SusD-like_N"/>
</dbReference>
<feature type="domain" description="SusD-like N-terminal" evidence="8">
    <location>
        <begin position="124"/>
        <end position="252"/>
    </location>
</feature>
<dbReference type="Gene3D" id="1.25.40.390">
    <property type="match status" value="1"/>
</dbReference>
<gene>
    <name evidence="9" type="ORF">IDJ77_22465</name>
</gene>